<dbReference type="EMBL" id="JAVHNQ010000014">
    <property type="protein sequence ID" value="KAK6332914.1"/>
    <property type="molecule type" value="Genomic_DNA"/>
</dbReference>
<evidence type="ECO:0000256" key="8">
    <source>
        <dbReference type="SAM" id="SignalP"/>
    </source>
</evidence>
<keyword evidence="7" id="KW-0812">Transmembrane</keyword>
<evidence type="ECO:0000256" key="7">
    <source>
        <dbReference type="SAM" id="Phobius"/>
    </source>
</evidence>
<reference evidence="9 10" key="1">
    <citation type="submission" date="2019-10" db="EMBL/GenBank/DDBJ databases">
        <authorList>
            <person name="Palmer J.M."/>
        </authorList>
    </citation>
    <scope>NUCLEOTIDE SEQUENCE [LARGE SCALE GENOMIC DNA]</scope>
    <source>
        <strain evidence="9 10">TWF696</strain>
    </source>
</reference>
<keyword evidence="7" id="KW-0472">Membrane</keyword>
<dbReference type="Gene3D" id="3.80.20.20">
    <property type="entry name" value="Receptor L-domain"/>
    <property type="match status" value="2"/>
</dbReference>
<evidence type="ECO:0000313" key="10">
    <source>
        <dbReference type="Proteomes" id="UP001375240"/>
    </source>
</evidence>
<feature type="compositionally biased region" description="Basic and acidic residues" evidence="6">
    <location>
        <begin position="523"/>
        <end position="532"/>
    </location>
</feature>
<evidence type="ECO:0000313" key="9">
    <source>
        <dbReference type="EMBL" id="KAK6332914.1"/>
    </source>
</evidence>
<dbReference type="Proteomes" id="UP001375240">
    <property type="component" value="Unassembled WGS sequence"/>
</dbReference>
<feature type="signal peptide" evidence="8">
    <location>
        <begin position="1"/>
        <end position="31"/>
    </location>
</feature>
<gene>
    <name evidence="9" type="ORF">TWF696_002933</name>
</gene>
<keyword evidence="3" id="KW-0964">Secreted</keyword>
<feature type="compositionally biased region" description="Acidic residues" evidence="6">
    <location>
        <begin position="533"/>
        <end position="543"/>
    </location>
</feature>
<comment type="caution">
    <text evidence="9">The sequence shown here is derived from an EMBL/GenBank/DDBJ whole genome shotgun (WGS) entry which is preliminary data.</text>
</comment>
<keyword evidence="7" id="KW-1133">Transmembrane helix</keyword>
<dbReference type="GO" id="GO:0009277">
    <property type="term" value="C:fungal-type cell wall"/>
    <property type="evidence" value="ECO:0007669"/>
    <property type="project" value="TreeGrafter"/>
</dbReference>
<keyword evidence="4 8" id="KW-0732">Signal</keyword>
<dbReference type="PANTHER" id="PTHR31018">
    <property type="entry name" value="SPORULATION-SPECIFIC PROTEIN-RELATED"/>
    <property type="match status" value="1"/>
</dbReference>
<organism evidence="9 10">
    <name type="scientific">Orbilia brochopaga</name>
    <dbReference type="NCBI Taxonomy" id="3140254"/>
    <lineage>
        <taxon>Eukaryota</taxon>
        <taxon>Fungi</taxon>
        <taxon>Dikarya</taxon>
        <taxon>Ascomycota</taxon>
        <taxon>Pezizomycotina</taxon>
        <taxon>Orbiliomycetes</taxon>
        <taxon>Orbiliales</taxon>
        <taxon>Orbiliaceae</taxon>
        <taxon>Orbilia</taxon>
    </lineage>
</organism>
<dbReference type="InterPro" id="IPR051648">
    <property type="entry name" value="CWI-Assembly_Regulator"/>
</dbReference>
<accession>A0AAV9U0A7</accession>
<evidence type="ECO:0000256" key="4">
    <source>
        <dbReference type="ARBA" id="ARBA00022729"/>
    </source>
</evidence>
<dbReference type="GO" id="GO:0009986">
    <property type="term" value="C:cell surface"/>
    <property type="evidence" value="ECO:0007669"/>
    <property type="project" value="TreeGrafter"/>
</dbReference>
<keyword evidence="5" id="KW-0325">Glycoprotein</keyword>
<dbReference type="InterPro" id="IPR036941">
    <property type="entry name" value="Rcpt_L-dom_sf"/>
</dbReference>
<dbReference type="GO" id="GO:0005886">
    <property type="term" value="C:plasma membrane"/>
    <property type="evidence" value="ECO:0007669"/>
    <property type="project" value="TreeGrafter"/>
</dbReference>
<dbReference type="GO" id="GO:0031505">
    <property type="term" value="P:fungal-type cell wall organization"/>
    <property type="evidence" value="ECO:0007669"/>
    <property type="project" value="TreeGrafter"/>
</dbReference>
<feature type="chain" id="PRO_5043799181" evidence="8">
    <location>
        <begin position="32"/>
        <end position="564"/>
    </location>
</feature>
<feature type="transmembrane region" description="Helical" evidence="7">
    <location>
        <begin position="403"/>
        <end position="425"/>
    </location>
</feature>
<evidence type="ECO:0000256" key="3">
    <source>
        <dbReference type="ARBA" id="ARBA00022525"/>
    </source>
</evidence>
<evidence type="ECO:0000256" key="5">
    <source>
        <dbReference type="ARBA" id="ARBA00023180"/>
    </source>
</evidence>
<dbReference type="AlphaFoldDB" id="A0AAV9U0A7"/>
<evidence type="ECO:0000256" key="6">
    <source>
        <dbReference type="SAM" id="MobiDB-lite"/>
    </source>
</evidence>
<keyword evidence="10" id="KW-1185">Reference proteome</keyword>
<keyword evidence="2" id="KW-0134">Cell wall</keyword>
<evidence type="ECO:0000256" key="1">
    <source>
        <dbReference type="ARBA" id="ARBA00004191"/>
    </source>
</evidence>
<sequence length="564" mass="61839">MFRILLSTALTCRCLLSLLALLLLNITNTSAATAEPELCDSSRIDITTPDQLAVLANCTDVTGDVYLQKVNTVEINLNRLKAIHGMVQIYLADSTLRFSAQNLTTIGGLFMMAGGLDGSSNLKEISMPKLKSVPGLDLTWMPNLRDLRFPSRINNPQPAIRLTIMNTGLESIKGLNIDYSSIQQVYFGANPNLTDITLNLKNITVNLDLDGAGAKPNVSFPQLEYLNTANIHDVGNLDFRKLESMGGALGVYDSSNLTTLEMPLLRQIGTKTLSVLAVANNTGLENVLFPSLRQITGGISADNNKRWKRLDGFPNLMLVTDDIDMNGFFTLIDFPMLYNLTGKFEITSASGLSYDCTDLERKNTNTSKPFLCDPYGQNVFRAADIPPPESPKSDKGDLTGPKITGIAIGCLACVVGPLILLRFIIGRRKKARLREKDVYNHNFNPIDWGSRSLPSSRAELPPHAIGERYELPAAKMRQELPGDLPLHELDEIAAGSIHRKTPEVSTLQVPDSPIERVPTGRGFESDVSRLDSDVDIGSDDDDEYADSIVHAYGDMDHPPVPRLP</sequence>
<name>A0AAV9U0A7_9PEZI</name>
<comment type="subcellular location">
    <subcellularLocation>
        <location evidence="1">Secreted</location>
        <location evidence="1">Cell wall</location>
    </subcellularLocation>
</comment>
<proteinExistence type="predicted"/>
<dbReference type="PANTHER" id="PTHR31018:SF3">
    <property type="entry name" value="RECEPTOR PROTEIN-TYROSINE KINASE"/>
    <property type="match status" value="1"/>
</dbReference>
<dbReference type="SUPFAM" id="SSF52058">
    <property type="entry name" value="L domain-like"/>
    <property type="match status" value="2"/>
</dbReference>
<feature type="region of interest" description="Disordered" evidence="6">
    <location>
        <begin position="511"/>
        <end position="543"/>
    </location>
</feature>
<protein>
    <submittedName>
        <fullName evidence="9">Uncharacterized protein</fullName>
    </submittedName>
</protein>
<evidence type="ECO:0000256" key="2">
    <source>
        <dbReference type="ARBA" id="ARBA00022512"/>
    </source>
</evidence>